<dbReference type="GO" id="GO:0016887">
    <property type="term" value="F:ATP hydrolysis activity"/>
    <property type="evidence" value="ECO:0007669"/>
    <property type="project" value="InterPro"/>
</dbReference>
<reference evidence="1" key="1">
    <citation type="journal article" date="2023" name="Science">
        <title>Genome structures resolve the early diversification of teleost fishes.</title>
        <authorList>
            <person name="Parey E."/>
            <person name="Louis A."/>
            <person name="Montfort J."/>
            <person name="Bouchez O."/>
            <person name="Roques C."/>
            <person name="Iampietro C."/>
            <person name="Lluch J."/>
            <person name="Castinel A."/>
            <person name="Donnadieu C."/>
            <person name="Desvignes T."/>
            <person name="Floi Bucao C."/>
            <person name="Jouanno E."/>
            <person name="Wen M."/>
            <person name="Mejri S."/>
            <person name="Dirks R."/>
            <person name="Jansen H."/>
            <person name="Henkel C."/>
            <person name="Chen W.J."/>
            <person name="Zahm M."/>
            <person name="Cabau C."/>
            <person name="Klopp C."/>
            <person name="Thompson A.W."/>
            <person name="Robinson-Rechavi M."/>
            <person name="Braasch I."/>
            <person name="Lecointre G."/>
            <person name="Bobe J."/>
            <person name="Postlethwait J.H."/>
            <person name="Berthelot C."/>
            <person name="Roest Crollius H."/>
            <person name="Guiguen Y."/>
        </authorList>
    </citation>
    <scope>NUCLEOTIDE SEQUENCE</scope>
    <source>
        <strain evidence="1">WJC10195</strain>
    </source>
</reference>
<evidence type="ECO:0000313" key="2">
    <source>
        <dbReference type="Proteomes" id="UP001152622"/>
    </source>
</evidence>
<comment type="caution">
    <text evidence="1">The sequence shown here is derived from an EMBL/GenBank/DDBJ whole genome shotgun (WGS) entry which is preliminary data.</text>
</comment>
<dbReference type="PANTHER" id="PTHR35668:SF1">
    <property type="entry name" value="PROTEIN SHORTAGE IN CHIASMATA 1 ORTHOLOG"/>
    <property type="match status" value="1"/>
</dbReference>
<sequence>MSGFNNAESQCRAYRQLHAAASMYLSSARELGLCASTCGDFSSLTLDHTHFLLKQQEKELSTSGKQG</sequence>
<dbReference type="GO" id="GO:0003697">
    <property type="term" value="F:single-stranded DNA binding"/>
    <property type="evidence" value="ECO:0007669"/>
    <property type="project" value="TreeGrafter"/>
</dbReference>
<name>A0A9Q1GCI4_SYNKA</name>
<dbReference type="EMBL" id="JAINUF010000001">
    <property type="protein sequence ID" value="KAJ8381143.1"/>
    <property type="molecule type" value="Genomic_DNA"/>
</dbReference>
<dbReference type="PANTHER" id="PTHR35668">
    <property type="entry name" value="PROTEIN SHORTAGE IN CHIASMATA 1 ORTHOLOG"/>
    <property type="match status" value="1"/>
</dbReference>
<dbReference type="Pfam" id="PF17825">
    <property type="entry name" value="DUF5587"/>
    <property type="match status" value="1"/>
</dbReference>
<dbReference type="InterPro" id="IPR039991">
    <property type="entry name" value="SHOC1"/>
</dbReference>
<dbReference type="Proteomes" id="UP001152622">
    <property type="component" value="Chromosome 1"/>
</dbReference>
<dbReference type="GO" id="GO:0000712">
    <property type="term" value="P:resolution of meiotic recombination intermediates"/>
    <property type="evidence" value="ECO:0007669"/>
    <property type="project" value="InterPro"/>
</dbReference>
<dbReference type="OrthoDB" id="10678808at2759"/>
<organism evidence="1 2">
    <name type="scientific">Synaphobranchus kaupii</name>
    <name type="common">Kaup's arrowtooth eel</name>
    <dbReference type="NCBI Taxonomy" id="118154"/>
    <lineage>
        <taxon>Eukaryota</taxon>
        <taxon>Metazoa</taxon>
        <taxon>Chordata</taxon>
        <taxon>Craniata</taxon>
        <taxon>Vertebrata</taxon>
        <taxon>Euteleostomi</taxon>
        <taxon>Actinopterygii</taxon>
        <taxon>Neopterygii</taxon>
        <taxon>Teleostei</taxon>
        <taxon>Anguilliformes</taxon>
        <taxon>Synaphobranchidae</taxon>
        <taxon>Synaphobranchus</taxon>
    </lineage>
</organism>
<evidence type="ECO:0000313" key="1">
    <source>
        <dbReference type="EMBL" id="KAJ8381143.1"/>
    </source>
</evidence>
<accession>A0A9Q1GCI4</accession>
<proteinExistence type="predicted"/>
<dbReference type="GO" id="GO:0000794">
    <property type="term" value="C:condensed nuclear chromosome"/>
    <property type="evidence" value="ECO:0007669"/>
    <property type="project" value="InterPro"/>
</dbReference>
<protein>
    <submittedName>
        <fullName evidence="1">Uncharacterized protein</fullName>
    </submittedName>
</protein>
<gene>
    <name evidence="1" type="ORF">SKAU_G00019210</name>
</gene>
<keyword evidence="2" id="KW-1185">Reference proteome</keyword>
<dbReference type="AlphaFoldDB" id="A0A9Q1GCI4"/>